<dbReference type="Gene3D" id="2.60.120.620">
    <property type="entry name" value="q2cbj1_9rhob like domain"/>
    <property type="match status" value="1"/>
</dbReference>
<dbReference type="AlphaFoldDB" id="A0A7V2T1F6"/>
<dbReference type="InterPro" id="IPR005123">
    <property type="entry name" value="Oxoglu/Fe-dep_dioxygenase_dom"/>
</dbReference>
<keyword evidence="4" id="KW-0223">Dioxygenase</keyword>
<keyword evidence="6" id="KW-0408">Iron</keyword>
<keyword evidence="3" id="KW-0847">Vitamin C</keyword>
<evidence type="ECO:0000256" key="5">
    <source>
        <dbReference type="ARBA" id="ARBA00023002"/>
    </source>
</evidence>
<dbReference type="InterPro" id="IPR044862">
    <property type="entry name" value="Pro_4_hyd_alph_FE2OG_OXY"/>
</dbReference>
<sequence length="195" mass="22584">MKNIKEVKSGSFIFEYKNALPDFLCDDMVARFESNEDDQYKGMVGSKIGSNRSLKKTTDIAITGKSNWKDVNSNLYRSLSLALKEFGEAYPYFSMMQRFGDKGYNLQRYQSGEYYHWHVDSDSPGLAMRQLVALWYLNDMQGKGGETEFVHQNIRITPTKGTLVLFPPFWTHEHRAKIVDEGSKYIATTWVVFRE</sequence>
<dbReference type="EMBL" id="DRMS01000423">
    <property type="protein sequence ID" value="HFC93374.1"/>
    <property type="molecule type" value="Genomic_DNA"/>
</dbReference>
<dbReference type="GO" id="GO:0016705">
    <property type="term" value="F:oxidoreductase activity, acting on paired donors, with incorporation or reduction of molecular oxygen"/>
    <property type="evidence" value="ECO:0007669"/>
    <property type="project" value="InterPro"/>
</dbReference>
<protein>
    <submittedName>
        <fullName evidence="8">2OG-Fe(II) oxygenase</fullName>
    </submittedName>
</protein>
<evidence type="ECO:0000259" key="7">
    <source>
        <dbReference type="PROSITE" id="PS51471"/>
    </source>
</evidence>
<dbReference type="PANTHER" id="PTHR10869:SF246">
    <property type="entry name" value="TRANSMEMBRANE PROLYL 4-HYDROXYLASE"/>
    <property type="match status" value="1"/>
</dbReference>
<evidence type="ECO:0000256" key="6">
    <source>
        <dbReference type="ARBA" id="ARBA00023004"/>
    </source>
</evidence>
<proteinExistence type="predicted"/>
<evidence type="ECO:0000256" key="3">
    <source>
        <dbReference type="ARBA" id="ARBA00022896"/>
    </source>
</evidence>
<dbReference type="Proteomes" id="UP000885750">
    <property type="component" value="Unassembled WGS sequence"/>
</dbReference>
<dbReference type="SMART" id="SM00702">
    <property type="entry name" value="P4Hc"/>
    <property type="match status" value="1"/>
</dbReference>
<comment type="caution">
    <text evidence="8">The sequence shown here is derived from an EMBL/GenBank/DDBJ whole genome shotgun (WGS) entry which is preliminary data.</text>
</comment>
<evidence type="ECO:0000256" key="2">
    <source>
        <dbReference type="ARBA" id="ARBA00022723"/>
    </source>
</evidence>
<dbReference type="GO" id="GO:0005506">
    <property type="term" value="F:iron ion binding"/>
    <property type="evidence" value="ECO:0007669"/>
    <property type="project" value="InterPro"/>
</dbReference>
<keyword evidence="5" id="KW-0560">Oxidoreductase</keyword>
<feature type="domain" description="Fe2OG dioxygenase" evidence="7">
    <location>
        <begin position="91"/>
        <end position="193"/>
    </location>
</feature>
<dbReference type="PANTHER" id="PTHR10869">
    <property type="entry name" value="PROLYL 4-HYDROXYLASE ALPHA SUBUNIT"/>
    <property type="match status" value="1"/>
</dbReference>
<reference evidence="8" key="1">
    <citation type="journal article" date="2020" name="mSystems">
        <title>Genome- and Community-Level Interaction Insights into Carbon Utilization and Element Cycling Functions of Hydrothermarchaeota in Hydrothermal Sediment.</title>
        <authorList>
            <person name="Zhou Z."/>
            <person name="Liu Y."/>
            <person name="Xu W."/>
            <person name="Pan J."/>
            <person name="Luo Z.H."/>
            <person name="Li M."/>
        </authorList>
    </citation>
    <scope>NUCLEOTIDE SEQUENCE [LARGE SCALE GENOMIC DNA]</scope>
    <source>
        <strain evidence="8">HyVt-493</strain>
    </source>
</reference>
<comment type="cofactor">
    <cofactor evidence="1">
        <name>L-ascorbate</name>
        <dbReference type="ChEBI" id="CHEBI:38290"/>
    </cofactor>
</comment>
<gene>
    <name evidence="8" type="ORF">ENJ51_11250</name>
</gene>
<dbReference type="PROSITE" id="PS51471">
    <property type="entry name" value="FE2OG_OXY"/>
    <property type="match status" value="1"/>
</dbReference>
<evidence type="ECO:0000313" key="8">
    <source>
        <dbReference type="EMBL" id="HFC93374.1"/>
    </source>
</evidence>
<evidence type="ECO:0000256" key="4">
    <source>
        <dbReference type="ARBA" id="ARBA00022964"/>
    </source>
</evidence>
<dbReference type="GO" id="GO:0051213">
    <property type="term" value="F:dioxygenase activity"/>
    <property type="evidence" value="ECO:0007669"/>
    <property type="project" value="UniProtKB-KW"/>
</dbReference>
<evidence type="ECO:0000256" key="1">
    <source>
        <dbReference type="ARBA" id="ARBA00001961"/>
    </source>
</evidence>
<accession>A0A7V2T1F6</accession>
<dbReference type="GO" id="GO:0031418">
    <property type="term" value="F:L-ascorbic acid binding"/>
    <property type="evidence" value="ECO:0007669"/>
    <property type="project" value="UniProtKB-KW"/>
</dbReference>
<name>A0A7V2T1F6_LEUMU</name>
<dbReference type="InterPro" id="IPR045054">
    <property type="entry name" value="P4HA-like"/>
</dbReference>
<keyword evidence="2" id="KW-0479">Metal-binding</keyword>
<organism evidence="8">
    <name type="scientific">Leucothrix mucor</name>
    <dbReference type="NCBI Taxonomy" id="45248"/>
    <lineage>
        <taxon>Bacteria</taxon>
        <taxon>Pseudomonadati</taxon>
        <taxon>Pseudomonadota</taxon>
        <taxon>Gammaproteobacteria</taxon>
        <taxon>Thiotrichales</taxon>
        <taxon>Thiotrichaceae</taxon>
        <taxon>Leucothrix</taxon>
    </lineage>
</organism>
<dbReference type="InterPro" id="IPR006620">
    <property type="entry name" value="Pro_4_hyd_alph"/>
</dbReference>
<dbReference type="Pfam" id="PF13640">
    <property type="entry name" value="2OG-FeII_Oxy_3"/>
    <property type="match status" value="1"/>
</dbReference>